<keyword evidence="1" id="KW-0472">Membrane</keyword>
<dbReference type="InterPro" id="IPR043993">
    <property type="entry name" value="T4SS_pilin"/>
</dbReference>
<dbReference type="EMBL" id="LBZA01000014">
    <property type="protein sequence ID" value="KKR64003.1"/>
    <property type="molecule type" value="Genomic_DNA"/>
</dbReference>
<reference evidence="3 4" key="1">
    <citation type="journal article" date="2015" name="Nature">
        <title>rRNA introns, odd ribosomes, and small enigmatic genomes across a large radiation of phyla.</title>
        <authorList>
            <person name="Brown C.T."/>
            <person name="Hug L.A."/>
            <person name="Thomas B.C."/>
            <person name="Sharon I."/>
            <person name="Castelle C.J."/>
            <person name="Singh A."/>
            <person name="Wilkins M.J."/>
            <person name="Williams K.H."/>
            <person name="Banfield J.F."/>
        </authorList>
    </citation>
    <scope>NUCLEOTIDE SEQUENCE [LARGE SCALE GENOMIC DNA]</scope>
</reference>
<evidence type="ECO:0000256" key="2">
    <source>
        <dbReference type="SAM" id="SignalP"/>
    </source>
</evidence>
<proteinExistence type="predicted"/>
<dbReference type="AlphaFoldDB" id="A0A0G0SGK5"/>
<feature type="transmembrane region" description="Helical" evidence="1">
    <location>
        <begin position="118"/>
        <end position="137"/>
    </location>
</feature>
<gene>
    <name evidence="3" type="ORF">UU02_C0014G0005</name>
</gene>
<feature type="signal peptide" evidence="2">
    <location>
        <begin position="1"/>
        <end position="23"/>
    </location>
</feature>
<evidence type="ECO:0000256" key="1">
    <source>
        <dbReference type="SAM" id="Phobius"/>
    </source>
</evidence>
<keyword evidence="1" id="KW-1133">Transmembrane helix</keyword>
<protein>
    <submittedName>
        <fullName evidence="3">Uncharacterized protein</fullName>
    </submittedName>
</protein>
<accession>A0A0G0SGK5</accession>
<feature type="transmembrane region" description="Helical" evidence="1">
    <location>
        <begin position="157"/>
        <end position="178"/>
    </location>
</feature>
<keyword evidence="2" id="KW-0732">Signal</keyword>
<dbReference type="Pfam" id="PF18895">
    <property type="entry name" value="T4SS_pilin"/>
    <property type="match status" value="1"/>
</dbReference>
<organism evidence="3 4">
    <name type="scientific">Candidatus Woesebacteria bacterium GW2011_GWA1_40_43</name>
    <dbReference type="NCBI Taxonomy" id="1618553"/>
    <lineage>
        <taxon>Bacteria</taxon>
        <taxon>Candidatus Woeseibacteriota</taxon>
    </lineage>
</organism>
<evidence type="ECO:0000313" key="3">
    <source>
        <dbReference type="EMBL" id="KKR64003.1"/>
    </source>
</evidence>
<name>A0A0G0SGK5_9BACT</name>
<comment type="caution">
    <text evidence="3">The sequence shown here is derived from an EMBL/GenBank/DDBJ whole genome shotgun (WGS) entry which is preliminary data.</text>
</comment>
<feature type="chain" id="PRO_5002534431" evidence="2">
    <location>
        <begin position="24"/>
        <end position="192"/>
    </location>
</feature>
<evidence type="ECO:0000313" key="4">
    <source>
        <dbReference type="Proteomes" id="UP000034293"/>
    </source>
</evidence>
<sequence length="192" mass="20458">MKKIFGFILGFLLLFVFEKNVKASCTQVASNQTTCTGTQTVTCSQNFPTPGKINRYCCDTQKDCEDTKAGVQEEIRQGLKTPAANVDAYLCGNDGRGINTAIGCLPVLGSTNEFLSSLLKWAVGVGGGIAFLLMLYAGFMTMTASGNPERLKAGQELLTSAVAGLILLVFSVFILRFIGVDILGLDAFGFGK</sequence>
<dbReference type="Proteomes" id="UP000034293">
    <property type="component" value="Unassembled WGS sequence"/>
</dbReference>
<keyword evidence="1" id="KW-0812">Transmembrane</keyword>